<sequence length="228" mass="24163">MRTQDNALAGWAVRRGHLMVSAVLVVALGGFLTACSSAPSSDELEGAEEARGAGMSTLASVEIPALSGWTAVAERNVDACGSNTSDQTFDEFHIEGYSCAAVRRTVYRLDEATGLSEDAAAFRAMTEIQPVFTGIAEAQASPGINISEVPPTADGFVVIDGHHVRVSAYVMPAESVDIDVLPLWHRNETIGEDDGALSEKLGDQQEAVGELLVVTTTVTYFNETREDG</sequence>
<evidence type="ECO:0000313" key="2">
    <source>
        <dbReference type="Proteomes" id="UP001139354"/>
    </source>
</evidence>
<proteinExistence type="predicted"/>
<dbReference type="PROSITE" id="PS51257">
    <property type="entry name" value="PROKAR_LIPOPROTEIN"/>
    <property type="match status" value="1"/>
</dbReference>
<comment type="caution">
    <text evidence="1">The sequence shown here is derived from an EMBL/GenBank/DDBJ whole genome shotgun (WGS) entry which is preliminary data.</text>
</comment>
<keyword evidence="2" id="KW-1185">Reference proteome</keyword>
<organism evidence="1 2">
    <name type="scientific">Microbacterium allomyrinae</name>
    <dbReference type="NCBI Taxonomy" id="2830666"/>
    <lineage>
        <taxon>Bacteria</taxon>
        <taxon>Bacillati</taxon>
        <taxon>Actinomycetota</taxon>
        <taxon>Actinomycetes</taxon>
        <taxon>Micrococcales</taxon>
        <taxon>Microbacteriaceae</taxon>
        <taxon>Microbacterium</taxon>
    </lineage>
</organism>
<dbReference type="EMBL" id="JAGTTN010000003">
    <property type="protein sequence ID" value="MCC2032687.1"/>
    <property type="molecule type" value="Genomic_DNA"/>
</dbReference>
<name>A0A9X1LVM9_9MICO</name>
<accession>A0A9X1LVM9</accession>
<dbReference type="RefSeq" id="WP_229384651.1">
    <property type="nucleotide sequence ID" value="NZ_JAGTTN010000003.1"/>
</dbReference>
<reference evidence="1" key="1">
    <citation type="submission" date="2021-04" db="EMBL/GenBank/DDBJ databases">
        <title>Microbacterium tenobrionis sp. nov. and Microbacterium allomyrinae sp. nov., isolated from larvae of Tenobrio molitor and Allomyrina dichotoma, respectively.</title>
        <authorList>
            <person name="Lee S.D."/>
        </authorList>
    </citation>
    <scope>NUCLEOTIDE SEQUENCE</scope>
    <source>
        <strain evidence="1">BWT-G7</strain>
    </source>
</reference>
<evidence type="ECO:0000313" key="1">
    <source>
        <dbReference type="EMBL" id="MCC2032687.1"/>
    </source>
</evidence>
<dbReference type="AlphaFoldDB" id="A0A9X1LVM9"/>
<protein>
    <submittedName>
        <fullName evidence="1">Uncharacterized protein</fullName>
    </submittedName>
</protein>
<gene>
    <name evidence="1" type="ORF">KEC57_10900</name>
</gene>
<dbReference type="Proteomes" id="UP001139354">
    <property type="component" value="Unassembled WGS sequence"/>
</dbReference>